<reference evidence="2" key="1">
    <citation type="journal article" date="2023" name="Hortic. Res.">
        <title>A chromosome-level phased genome enabling allele-level studies in sweet orange: a case study on citrus Huanglongbing tolerance.</title>
        <authorList>
            <person name="Wu B."/>
            <person name="Yu Q."/>
            <person name="Deng Z."/>
            <person name="Duan Y."/>
            <person name="Luo F."/>
            <person name="Gmitter F. Jr."/>
        </authorList>
    </citation>
    <scope>NUCLEOTIDE SEQUENCE [LARGE SCALE GENOMIC DNA]</scope>
    <source>
        <strain evidence="2">cv. Valencia</strain>
    </source>
</reference>
<gene>
    <name evidence="1" type="ORF">KPL71_022242</name>
</gene>
<dbReference type="Proteomes" id="UP000829398">
    <property type="component" value="Chromosome 7"/>
</dbReference>
<comment type="caution">
    <text evidence="1">The sequence shown here is derived from an EMBL/GenBank/DDBJ whole genome shotgun (WGS) entry which is preliminary data.</text>
</comment>
<protein>
    <submittedName>
        <fullName evidence="1">Chaperonin CPN60-2</fullName>
    </submittedName>
</protein>
<evidence type="ECO:0000313" key="1">
    <source>
        <dbReference type="EMBL" id="KAH9718458.1"/>
    </source>
</evidence>
<dbReference type="EMBL" id="CM039176">
    <property type="protein sequence ID" value="KAH9718458.1"/>
    <property type="molecule type" value="Genomic_DNA"/>
</dbReference>
<sequence>MFGLASILAPRVSLARSSIQRVEYCNAATDITFGSHESAFKDYDYDIDQSILPCSIENPTCAVIEDDWSKVQGIKYTPVMARAMYGDGFKALLAGANANDLINGIHLAKNAVEKHSQWRARVVRSAEEIVQVGTTAANGDRKIGQVVAKAMGRFGNERLFIVSVLKNPFILIYEGEISNEDICRAIASTSYSRRPLVIIARNVDEAEAGSLMLDWNYVGSKVCIIKPPTSQETTTAIMQDIAILTGGKVRASHNETAILGGFGSQAKIKARCEELKSKINESKEDCEVKFARERLAKLSRNLAVFKVGGASKRVQNALEDAKAATDSGTVPGGGVALLHASKELDKVQVAKSDQKRGVQLSQHVLRMPVYSIASTAGFDGIAVVDKLLEHGNFDLGYDPAKGEYVDMVKAGNVDSLKFIMTEISGLIKSLALAITLEAQRFIDVDYYISCGF</sequence>
<proteinExistence type="predicted"/>
<organism evidence="1 2">
    <name type="scientific">Citrus sinensis</name>
    <name type="common">Sweet orange</name>
    <name type="synonym">Citrus aurantium var. sinensis</name>
    <dbReference type="NCBI Taxonomy" id="2711"/>
    <lineage>
        <taxon>Eukaryota</taxon>
        <taxon>Viridiplantae</taxon>
        <taxon>Streptophyta</taxon>
        <taxon>Embryophyta</taxon>
        <taxon>Tracheophyta</taxon>
        <taxon>Spermatophyta</taxon>
        <taxon>Magnoliopsida</taxon>
        <taxon>eudicotyledons</taxon>
        <taxon>Gunneridae</taxon>
        <taxon>Pentapetalae</taxon>
        <taxon>rosids</taxon>
        <taxon>malvids</taxon>
        <taxon>Sapindales</taxon>
        <taxon>Rutaceae</taxon>
        <taxon>Aurantioideae</taxon>
        <taxon>Citrus</taxon>
    </lineage>
</organism>
<name>A0ACB8JLD0_CITSI</name>
<evidence type="ECO:0000313" key="2">
    <source>
        <dbReference type="Proteomes" id="UP000829398"/>
    </source>
</evidence>
<keyword evidence="2" id="KW-1185">Reference proteome</keyword>
<accession>A0ACB8JLD0</accession>